<name>A0ABR0SXJ7_9HYPO</name>
<dbReference type="PROSITE" id="PS51627">
    <property type="entry name" value="SAM_MT_TRM11"/>
    <property type="match status" value="1"/>
</dbReference>
<evidence type="ECO:0000313" key="9">
    <source>
        <dbReference type="EMBL" id="KAK5996617.1"/>
    </source>
</evidence>
<dbReference type="InterPro" id="IPR059073">
    <property type="entry name" value="TRMT11_N"/>
</dbReference>
<feature type="domain" description="tRNA (guanine(10)-N(2))-methyltransferase TRMT11 N-terminal" evidence="8">
    <location>
        <begin position="2"/>
        <end position="172"/>
    </location>
</feature>
<accession>A0ABR0SXJ7</accession>
<dbReference type="PANTHER" id="PTHR13370">
    <property type="entry name" value="RNA METHYLASE-RELATED"/>
    <property type="match status" value="1"/>
</dbReference>
<evidence type="ECO:0000313" key="10">
    <source>
        <dbReference type="Proteomes" id="UP001338125"/>
    </source>
</evidence>
<keyword evidence="5 7" id="KW-0819">tRNA processing</keyword>
<keyword evidence="1" id="KW-0963">Cytoplasm</keyword>
<sequence length="382" mass="43167">MMDFIIKFASEHETFRIPEIQALAVLEGVDLTILERSEDSPFYLVRLPSVEAAKKLLRRSVLAHSIHELWGTGTTYEALHESVKSQTQHWWPSYKETSFKFVVDSYQGARSNTKKLAIINSFSFLPFEGPIRMANPDDTFTVFEFWPFNSIPLKIENPNIMYLGRLVGGSGRDIINKFDLKKRKYISTTSMDAELSLVTANIALAAPGKLFYDPFVGTGSFPVACAHFGAFGWGSDIDGRSIRGEVDGKNLASNFKQSPDYIPPKKAYSFLAMLDDILMFATDTLVDNGRLAFWMPSANDEEQEIPIPAHPCLELVAVCIQDFNKWSRKLITYRRLPDSQVSASNLEAYATRRAASNFNTGTTADELNPFRRGYFRKFEVDE</sequence>
<keyword evidence="2 7" id="KW-0489">Methyltransferase</keyword>
<evidence type="ECO:0000256" key="1">
    <source>
        <dbReference type="ARBA" id="ARBA00022490"/>
    </source>
</evidence>
<gene>
    <name evidence="9" type="ORF">PT974_01954</name>
</gene>
<reference evidence="9 10" key="1">
    <citation type="submission" date="2024-01" db="EMBL/GenBank/DDBJ databases">
        <title>Complete genome of Cladobotryum mycophilum ATHUM6906.</title>
        <authorList>
            <person name="Christinaki A.C."/>
            <person name="Myridakis A.I."/>
            <person name="Kouvelis V.N."/>
        </authorList>
    </citation>
    <scope>NUCLEOTIDE SEQUENCE [LARGE SCALE GENOMIC DNA]</scope>
    <source>
        <strain evidence="9 10">ATHUM6906</strain>
    </source>
</reference>
<keyword evidence="10" id="KW-1185">Reference proteome</keyword>
<evidence type="ECO:0000256" key="5">
    <source>
        <dbReference type="ARBA" id="ARBA00022694"/>
    </source>
</evidence>
<proteinExistence type="inferred from homology"/>
<keyword evidence="6 7" id="KW-0694">RNA-binding</keyword>
<dbReference type="Proteomes" id="UP001338125">
    <property type="component" value="Unassembled WGS sequence"/>
</dbReference>
<keyword evidence="4 7" id="KW-0949">S-adenosyl-L-methionine</keyword>
<evidence type="ECO:0000259" key="8">
    <source>
        <dbReference type="Pfam" id="PF25904"/>
    </source>
</evidence>
<evidence type="ECO:0000256" key="3">
    <source>
        <dbReference type="ARBA" id="ARBA00022679"/>
    </source>
</evidence>
<evidence type="ECO:0000256" key="2">
    <source>
        <dbReference type="ARBA" id="ARBA00022603"/>
    </source>
</evidence>
<dbReference type="Gene3D" id="3.40.50.150">
    <property type="entry name" value="Vaccinia Virus protein VP39"/>
    <property type="match status" value="1"/>
</dbReference>
<keyword evidence="7" id="KW-0820">tRNA-binding</keyword>
<dbReference type="EMBL" id="JAVFKD010000002">
    <property type="protein sequence ID" value="KAK5996617.1"/>
    <property type="molecule type" value="Genomic_DNA"/>
</dbReference>
<protein>
    <submittedName>
        <fullName evidence="9">tRNA (Guanine(10)-N2)-methyltransferase</fullName>
    </submittedName>
</protein>
<comment type="similarity">
    <text evidence="7">Belongs to the class I-like SAM-binding methyltransferase superfamily. TRM11 methyltransferase family.</text>
</comment>
<evidence type="ECO:0000256" key="4">
    <source>
        <dbReference type="ARBA" id="ARBA00022691"/>
    </source>
</evidence>
<dbReference type="PANTHER" id="PTHR13370:SF3">
    <property type="entry name" value="TRNA (GUANINE(10)-N2)-METHYLTRANSFERASE HOMOLOG"/>
    <property type="match status" value="1"/>
</dbReference>
<dbReference type="InterPro" id="IPR029063">
    <property type="entry name" value="SAM-dependent_MTases_sf"/>
</dbReference>
<dbReference type="InterPro" id="IPR016691">
    <property type="entry name" value="TRMT11"/>
</dbReference>
<evidence type="ECO:0000256" key="7">
    <source>
        <dbReference type="PROSITE-ProRule" id="PRU00959"/>
    </source>
</evidence>
<dbReference type="SUPFAM" id="SSF53335">
    <property type="entry name" value="S-adenosyl-L-methionine-dependent methyltransferases"/>
    <property type="match status" value="1"/>
</dbReference>
<keyword evidence="3 7" id="KW-0808">Transferase</keyword>
<dbReference type="PIRSF" id="PIRSF017259">
    <property type="entry name" value="tRNA_mtfrase_TRM11"/>
    <property type="match status" value="1"/>
</dbReference>
<comment type="caution">
    <text evidence="9">The sequence shown here is derived from an EMBL/GenBank/DDBJ whole genome shotgun (WGS) entry which is preliminary data.</text>
</comment>
<organism evidence="9 10">
    <name type="scientific">Cladobotryum mycophilum</name>
    <dbReference type="NCBI Taxonomy" id="491253"/>
    <lineage>
        <taxon>Eukaryota</taxon>
        <taxon>Fungi</taxon>
        <taxon>Dikarya</taxon>
        <taxon>Ascomycota</taxon>
        <taxon>Pezizomycotina</taxon>
        <taxon>Sordariomycetes</taxon>
        <taxon>Hypocreomycetidae</taxon>
        <taxon>Hypocreales</taxon>
        <taxon>Hypocreaceae</taxon>
        <taxon>Cladobotryum</taxon>
    </lineage>
</organism>
<evidence type="ECO:0000256" key="6">
    <source>
        <dbReference type="ARBA" id="ARBA00022884"/>
    </source>
</evidence>
<dbReference type="Pfam" id="PF25904">
    <property type="entry name" value="Tmrp11_N"/>
    <property type="match status" value="1"/>
</dbReference>